<evidence type="ECO:0000313" key="2">
    <source>
        <dbReference type="EMBL" id="MFC0562448.1"/>
    </source>
</evidence>
<gene>
    <name evidence="2" type="ORF">ACFFH4_26835</name>
</gene>
<feature type="transmembrane region" description="Helical" evidence="1">
    <location>
        <begin position="91"/>
        <end position="108"/>
    </location>
</feature>
<reference evidence="2 3" key="1">
    <citation type="submission" date="2024-09" db="EMBL/GenBank/DDBJ databases">
        <authorList>
            <person name="Sun Q."/>
            <person name="Mori K."/>
        </authorList>
    </citation>
    <scope>NUCLEOTIDE SEQUENCE [LARGE SCALE GENOMIC DNA]</scope>
    <source>
        <strain evidence="2 3">NCAIM B.02301</strain>
    </source>
</reference>
<accession>A0ABV6NQV1</accession>
<keyword evidence="1" id="KW-0472">Membrane</keyword>
<keyword evidence="1" id="KW-0812">Transmembrane</keyword>
<evidence type="ECO:0000313" key="3">
    <source>
        <dbReference type="Proteomes" id="UP001589833"/>
    </source>
</evidence>
<protein>
    <submittedName>
        <fullName evidence="2">CBO0543 family protein</fullName>
    </submittedName>
</protein>
<feature type="transmembrane region" description="Helical" evidence="1">
    <location>
        <begin position="5"/>
        <end position="22"/>
    </location>
</feature>
<comment type="caution">
    <text evidence="2">The sequence shown here is derived from an EMBL/GenBank/DDBJ whole genome shotgun (WGS) entry which is preliminary data.</text>
</comment>
<feature type="transmembrane region" description="Helical" evidence="1">
    <location>
        <begin position="68"/>
        <end position="85"/>
    </location>
</feature>
<keyword evidence="3" id="KW-1185">Reference proteome</keyword>
<feature type="transmembrane region" description="Helical" evidence="1">
    <location>
        <begin position="128"/>
        <end position="147"/>
    </location>
</feature>
<organism evidence="2 3">
    <name type="scientific">Halalkalibacter alkalisediminis</name>
    <dbReference type="NCBI Taxonomy" id="935616"/>
    <lineage>
        <taxon>Bacteria</taxon>
        <taxon>Bacillati</taxon>
        <taxon>Bacillota</taxon>
        <taxon>Bacilli</taxon>
        <taxon>Bacillales</taxon>
        <taxon>Bacillaceae</taxon>
        <taxon>Halalkalibacter</taxon>
    </lineage>
</organism>
<keyword evidence="1" id="KW-1133">Transmembrane helix</keyword>
<name>A0ABV6NQV1_9BACI</name>
<dbReference type="Proteomes" id="UP001589833">
    <property type="component" value="Unassembled WGS sequence"/>
</dbReference>
<dbReference type="InterPro" id="IPR048147">
    <property type="entry name" value="CBO0543-like"/>
</dbReference>
<sequence length="162" mass="19380">MTERLILKMLTVVGFLLLPFMYKRPVKDWVLVFFLKAFYSLFLDSIVVSKKRINYPIRLLPNYFKAHILFDCLLFPMICVLYNQITYRSTLVGIFFKVFLFSVPMTLLEHFAERYTKLIKYRKWKDAYTFISVSLTFWLVRATIGLVRQLEGMSDKKTNENE</sequence>
<evidence type="ECO:0000256" key="1">
    <source>
        <dbReference type="SAM" id="Phobius"/>
    </source>
</evidence>
<dbReference type="EMBL" id="JBHLTR010000131">
    <property type="protein sequence ID" value="MFC0562448.1"/>
    <property type="molecule type" value="Genomic_DNA"/>
</dbReference>
<feature type="transmembrane region" description="Helical" evidence="1">
    <location>
        <begin position="28"/>
        <end position="47"/>
    </location>
</feature>
<proteinExistence type="predicted"/>
<dbReference type="RefSeq" id="WP_273844719.1">
    <property type="nucleotide sequence ID" value="NZ_JAQQWT010000010.1"/>
</dbReference>
<dbReference type="NCBIfam" id="NF041644">
    <property type="entry name" value="CBO0543_fam"/>
    <property type="match status" value="1"/>
</dbReference>